<dbReference type="KEGG" id="bmic:BmR1_04g06750"/>
<reference evidence="2 3" key="1">
    <citation type="journal article" date="2012" name="Nucleic Acids Res.">
        <title>Sequencing of the smallest Apicomplexan genome from the human pathogen Babesia microti.</title>
        <authorList>
            <person name="Cornillot E."/>
            <person name="Hadj-Kaddour K."/>
            <person name="Dassouli A."/>
            <person name="Noel B."/>
            <person name="Ranwez V."/>
            <person name="Vacherie B."/>
            <person name="Augagneur Y."/>
            <person name="Bres V."/>
            <person name="Duclos A."/>
            <person name="Randazzo S."/>
            <person name="Carcy B."/>
            <person name="Debierre-Grockiego F."/>
            <person name="Delbecq S."/>
            <person name="Moubri-Menage K."/>
            <person name="Shams-Eldin H."/>
            <person name="Usmani-Brown S."/>
            <person name="Bringaud F."/>
            <person name="Wincker P."/>
            <person name="Vivares C.P."/>
            <person name="Schwarz R.T."/>
            <person name="Schetters T.P."/>
            <person name="Krause P.J."/>
            <person name="Gorenflot A."/>
            <person name="Berry V."/>
            <person name="Barbe V."/>
            <person name="Ben Mamoun C."/>
        </authorList>
    </citation>
    <scope>NUCLEOTIDE SEQUENCE [LARGE SCALE GENOMIC DNA]</scope>
    <source>
        <strain evidence="2 3">RI</strain>
    </source>
</reference>
<dbReference type="OrthoDB" id="361164at2759"/>
<keyword evidence="3" id="KW-1185">Reference proteome</keyword>
<evidence type="ECO:0000313" key="2">
    <source>
        <dbReference type="EMBL" id="CCF75546.1"/>
    </source>
</evidence>
<organism evidence="2 3">
    <name type="scientific">Babesia microti (strain RI)</name>
    <dbReference type="NCBI Taxonomy" id="1133968"/>
    <lineage>
        <taxon>Eukaryota</taxon>
        <taxon>Sar</taxon>
        <taxon>Alveolata</taxon>
        <taxon>Apicomplexa</taxon>
        <taxon>Aconoidasida</taxon>
        <taxon>Piroplasmida</taxon>
        <taxon>Babesiidae</taxon>
        <taxon>Babesia</taxon>
    </lineage>
</organism>
<proteinExistence type="predicted"/>
<evidence type="ECO:0000256" key="1">
    <source>
        <dbReference type="SAM" id="Phobius"/>
    </source>
</evidence>
<reference evidence="2 3" key="2">
    <citation type="journal article" date="2013" name="PLoS ONE">
        <title>Whole genome mapping and re-organization of the nuclear and mitochondrial genomes of Babesia microti isolates.</title>
        <authorList>
            <person name="Cornillot E."/>
            <person name="Dassouli A."/>
            <person name="Garg A."/>
            <person name="Pachikara N."/>
            <person name="Randazzo S."/>
            <person name="Depoix D."/>
            <person name="Carcy B."/>
            <person name="Delbecq S."/>
            <person name="Frutos R."/>
            <person name="Silva J.C."/>
            <person name="Sutton R."/>
            <person name="Krause P.J."/>
            <person name="Mamoun C.B."/>
        </authorList>
    </citation>
    <scope>NUCLEOTIDE SEQUENCE [LARGE SCALE GENOMIC DNA]</scope>
    <source>
        <strain evidence="2 3">RI</strain>
    </source>
</reference>
<evidence type="ECO:0008006" key="4">
    <source>
        <dbReference type="Google" id="ProtNLM"/>
    </source>
</evidence>
<evidence type="ECO:0000313" key="3">
    <source>
        <dbReference type="Proteomes" id="UP000002899"/>
    </source>
</evidence>
<sequence length="263" mass="30004">MDLSEVSQHNLDNADFLAQKTILIDLIHDINVKIKERDNLKKNRTNNPIEIIKIGNTINIKLEQIILVHDAFVQIYNKIAKTKKLKKKYTEEQLDDFANSVKILTTHVSECDAAVRHKTVTMTKQELCNLKMMDLDNDPDENCNIEPINDKDKVEAEEALNRWKLRDQQFDDQIRGIGEAVERIGDVALEISEKSQAHAQSAIKTAENVKTTTVGIGTLSDQIKKIIKKQRKIECACRGILMLIFLSLVFLLVVLVKRAFSKK</sequence>
<dbReference type="VEuPathDB" id="PiroplasmaDB:BmR1_04g06750"/>
<feature type="transmembrane region" description="Helical" evidence="1">
    <location>
        <begin position="239"/>
        <end position="256"/>
    </location>
</feature>
<dbReference type="AlphaFoldDB" id="I7ISC9"/>
<accession>I7ISC9</accession>
<dbReference type="GeneID" id="24425995"/>
<keyword evidence="1" id="KW-0472">Membrane</keyword>
<protein>
    <recommendedName>
        <fullName evidence="4">t-SNARE coiled-coil homology domain-containing protein</fullName>
    </recommendedName>
</protein>
<name>I7ISC9_BABMR</name>
<dbReference type="EMBL" id="LN871599">
    <property type="protein sequence ID" value="CCF75546.1"/>
    <property type="molecule type" value="Genomic_DNA"/>
</dbReference>
<reference evidence="2 3" key="3">
    <citation type="journal article" date="2016" name="Sci. Rep.">
        <title>Genome-wide diversity and gene expression profiling of Babesia microti isolates identify polymorphic genes that mediate host-pathogen interactions.</title>
        <authorList>
            <person name="Silva J.C."/>
            <person name="Cornillot E."/>
            <person name="McCracken C."/>
            <person name="Usmani-Brown S."/>
            <person name="Dwivedi A."/>
            <person name="Ifeonu O.O."/>
            <person name="Crabtree J."/>
            <person name="Gotia H.T."/>
            <person name="Virji A.Z."/>
            <person name="Reynes C."/>
            <person name="Colinge J."/>
            <person name="Kumar V."/>
            <person name="Lawres L."/>
            <person name="Pazzi J.E."/>
            <person name="Pablo J.V."/>
            <person name="Hung C."/>
            <person name="Brancato J."/>
            <person name="Kumari P."/>
            <person name="Orvis J."/>
            <person name="Tretina K."/>
            <person name="Chibucos M."/>
            <person name="Ott S."/>
            <person name="Sadzewicz L."/>
            <person name="Sengamalay N."/>
            <person name="Shetty A.C."/>
            <person name="Su Q."/>
            <person name="Tallon L."/>
            <person name="Fraser C.M."/>
            <person name="Frutos R."/>
            <person name="Molina D.M."/>
            <person name="Krause P.J."/>
            <person name="Ben Mamoun C."/>
        </authorList>
    </citation>
    <scope>NUCLEOTIDE SEQUENCE [LARGE SCALE GENOMIC DNA]</scope>
    <source>
        <strain evidence="2 3">RI</strain>
    </source>
</reference>
<dbReference type="Proteomes" id="UP000002899">
    <property type="component" value="Chromosome IV"/>
</dbReference>
<keyword evidence="1" id="KW-0812">Transmembrane</keyword>
<keyword evidence="1" id="KW-1133">Transmembrane helix</keyword>
<dbReference type="RefSeq" id="XP_012649954.1">
    <property type="nucleotide sequence ID" value="XM_012794500.1"/>
</dbReference>